<keyword evidence="2" id="KW-0723">Serine/threonine-protein kinase</keyword>
<keyword evidence="6" id="KW-0067">ATP-binding</keyword>
<dbReference type="PROSITE" id="PS00108">
    <property type="entry name" value="PROTEIN_KINASE_ST"/>
    <property type="match status" value="1"/>
</dbReference>
<reference evidence="10 11" key="1">
    <citation type="submission" date="2025-04" db="UniProtKB">
        <authorList>
            <consortium name="RefSeq"/>
        </authorList>
    </citation>
    <scope>IDENTIFICATION</scope>
</reference>
<evidence type="ECO:0000313" key="10">
    <source>
        <dbReference type="RefSeq" id="XP_010244060.1"/>
    </source>
</evidence>
<dbReference type="PANTHER" id="PTHR44167:SF23">
    <property type="entry name" value="CDC7 KINASE, ISOFORM A-RELATED"/>
    <property type="match status" value="1"/>
</dbReference>
<evidence type="ECO:0000313" key="9">
    <source>
        <dbReference type="Proteomes" id="UP000189703"/>
    </source>
</evidence>
<dbReference type="FunFam" id="1.10.510.10:FF:001893">
    <property type="entry name" value="Probable serine/threonine-protein kinase DDB_G0291918"/>
    <property type="match status" value="1"/>
</dbReference>
<dbReference type="AlphaFoldDB" id="A0A1U7YX69"/>
<keyword evidence="3" id="KW-0808">Transferase</keyword>
<evidence type="ECO:0000313" key="11">
    <source>
        <dbReference type="RefSeq" id="XP_010244061.1"/>
    </source>
</evidence>
<accession>A0A1U7YX69</accession>
<dbReference type="RefSeq" id="XP_010244060.1">
    <property type="nucleotide sequence ID" value="XM_010245758.2"/>
</dbReference>
<evidence type="ECO:0000256" key="6">
    <source>
        <dbReference type="ARBA" id="ARBA00022840"/>
    </source>
</evidence>
<dbReference type="Proteomes" id="UP000189703">
    <property type="component" value="Unplaced"/>
</dbReference>
<dbReference type="SUPFAM" id="SSF56112">
    <property type="entry name" value="Protein kinase-like (PK-like)"/>
    <property type="match status" value="1"/>
</dbReference>
<feature type="compositionally biased region" description="Polar residues" evidence="7">
    <location>
        <begin position="746"/>
        <end position="759"/>
    </location>
</feature>
<evidence type="ECO:0000256" key="3">
    <source>
        <dbReference type="ARBA" id="ARBA00022679"/>
    </source>
</evidence>
<dbReference type="GO" id="GO:0004674">
    <property type="term" value="F:protein serine/threonine kinase activity"/>
    <property type="evidence" value="ECO:0000318"/>
    <property type="project" value="GO_Central"/>
</dbReference>
<feature type="domain" description="Protein kinase" evidence="8">
    <location>
        <begin position="511"/>
        <end position="984"/>
    </location>
</feature>
<dbReference type="Pfam" id="PF00069">
    <property type="entry name" value="Pkinase"/>
    <property type="match status" value="2"/>
</dbReference>
<keyword evidence="5" id="KW-0418">Kinase</keyword>
<dbReference type="eggNOG" id="KOG1167">
    <property type="taxonomic scope" value="Eukaryota"/>
</dbReference>
<dbReference type="SMART" id="SM00220">
    <property type="entry name" value="S_TKc"/>
    <property type="match status" value="1"/>
</dbReference>
<evidence type="ECO:0000256" key="5">
    <source>
        <dbReference type="ARBA" id="ARBA00022777"/>
    </source>
</evidence>
<dbReference type="GO" id="GO:0005634">
    <property type="term" value="C:nucleus"/>
    <property type="evidence" value="ECO:0000318"/>
    <property type="project" value="GO_Central"/>
</dbReference>
<organism evidence="9 10">
    <name type="scientific">Nelumbo nucifera</name>
    <name type="common">Sacred lotus</name>
    <dbReference type="NCBI Taxonomy" id="4432"/>
    <lineage>
        <taxon>Eukaryota</taxon>
        <taxon>Viridiplantae</taxon>
        <taxon>Streptophyta</taxon>
        <taxon>Embryophyta</taxon>
        <taxon>Tracheophyta</taxon>
        <taxon>Spermatophyta</taxon>
        <taxon>Magnoliopsida</taxon>
        <taxon>Proteales</taxon>
        <taxon>Nelumbonaceae</taxon>
        <taxon>Nelumbo</taxon>
    </lineage>
</organism>
<keyword evidence="4" id="KW-0547">Nucleotide-binding</keyword>
<dbReference type="Gene3D" id="1.10.510.10">
    <property type="entry name" value="Transferase(Phosphotransferase) domain 1"/>
    <property type="match status" value="2"/>
</dbReference>
<dbReference type="GO" id="GO:0005737">
    <property type="term" value="C:cytoplasm"/>
    <property type="evidence" value="ECO:0000318"/>
    <property type="project" value="GO_Central"/>
</dbReference>
<evidence type="ECO:0000256" key="4">
    <source>
        <dbReference type="ARBA" id="ARBA00022741"/>
    </source>
</evidence>
<protein>
    <recommendedName>
        <fullName evidence="1">non-specific serine/threonine protein kinase</fullName>
        <ecNumber evidence="1">2.7.11.1</ecNumber>
    </recommendedName>
</protein>
<dbReference type="InterPro" id="IPR008271">
    <property type="entry name" value="Ser/Thr_kinase_AS"/>
</dbReference>
<dbReference type="FunFam" id="1.10.510.10:FF:001725">
    <property type="entry name" value="Kinase like protein"/>
    <property type="match status" value="1"/>
</dbReference>
<dbReference type="EC" id="2.7.11.1" evidence="1"/>
<name>A0A1U7YX69_NELNU</name>
<evidence type="ECO:0000256" key="7">
    <source>
        <dbReference type="SAM" id="MobiDB-lite"/>
    </source>
</evidence>
<proteinExistence type="predicted"/>
<evidence type="ECO:0000259" key="8">
    <source>
        <dbReference type="PROSITE" id="PS50011"/>
    </source>
</evidence>
<dbReference type="GO" id="GO:0005524">
    <property type="term" value="F:ATP binding"/>
    <property type="evidence" value="ECO:0007669"/>
    <property type="project" value="UniProtKB-KW"/>
</dbReference>
<keyword evidence="9" id="KW-1185">Reference proteome</keyword>
<dbReference type="STRING" id="4432.A0A1U7YX69"/>
<dbReference type="PROSITE" id="PS50011">
    <property type="entry name" value="PROTEIN_KINASE_DOM"/>
    <property type="match status" value="1"/>
</dbReference>
<dbReference type="OMA" id="VTFAIKC"/>
<evidence type="ECO:0000256" key="2">
    <source>
        <dbReference type="ARBA" id="ARBA00022527"/>
    </source>
</evidence>
<dbReference type="OrthoDB" id="10020333at2759"/>
<dbReference type="GeneID" id="104587975"/>
<dbReference type="RefSeq" id="XP_010244061.1">
    <property type="nucleotide sequence ID" value="XM_010245759.2"/>
</dbReference>
<evidence type="ECO:0000256" key="1">
    <source>
        <dbReference type="ARBA" id="ARBA00012513"/>
    </source>
</evidence>
<dbReference type="PANTHER" id="PTHR44167">
    <property type="entry name" value="OVARIAN-SPECIFIC SERINE/THREONINE-PROTEIN KINASE LOK-RELATED"/>
    <property type="match status" value="1"/>
</dbReference>
<sequence>MAAYLTDSEQCSVSSTDIEKAWHLLAVLLSIGRPARPGELCARCTLFRASPDFVESLCLIPRSPLFLTDDLFVTISLFALSAFEEFASKAVGSFVPRIMLRVPEPKKLWDNVVRTYFRKRKAPRADCVLLPTAKRRFLLPSHSDEDGQILFSLSDRIQSNSFEGYDIANHMIRNMSLLSGDNINMAYDLGNLNEVPAMGPLLLESNVQLPSLATDTEQIEIKNEVKKKTVVNSKLGGSMHILGCEHSSANVQIDSKIPSPITVERIMAYDPDTGPAIVTITVENSTSWKEVQRDEVDLRNETELNVISCLEGAQHNASASIHVGHPFDAIVSRSVEDLGLRMEMNDKEERDLNDSGTHREDPVNNIPTDNATLMDEVVKQESQLRNSSNVMISMNKEQKAGKVAVKAVLPSAENSATQKLPTKSLPRLKTVDRDASALGHQVLSRSFHYNKDANSAKQEESKRDQRFISMKYKLKNSRNHNVQTKENKVDPTSITPKNQVEQKILPNFESFVIEEEEGSGGYGTVYRARRKDDGKTFAIKCPHANAHNHHVNNELKMLERFGGRNFVIKYEGSFKSGNSECFVLEHVEHDRPEVLKREIDIFQLQWYGYCMFRALASLHKQGIVHRDVKPGNFLFCRSLNKGYLIDFNLAMDLQQKYSSNRKSKTNCNVSFNHATPPISKSVPPPKGSKVICGRIWEAFNRETAKDTKSPLEPKRMKKRADVGHAKAYPEMVNRTTFRSQGADGSGITSTKDATSTRTPSAERLREPLPCQGRKELLSLVQEAMQSPNCDALSVPASQRKRVAAPGQLERKLFYLTPMPLHSSGIPVPGAGMLKSKGYGKHKREGPCVGTKGFRAPEVLFRSPHQNTKVDIWSAGVTLLYLMIGRTPFVGDPEQNIKDIAKLKGSEDLWEVAKLHNRESSFPVELFDIQSLPSLELRAWCEANTKRPDFLDLIPRSLFDLVDKCLTVNPRLRISAEEALRHEFFASCHEGLRKQRLLRRGLNMDPGSSLSHGQV</sequence>
<dbReference type="InterPro" id="IPR011009">
    <property type="entry name" value="Kinase-like_dom_sf"/>
</dbReference>
<dbReference type="InterPro" id="IPR000719">
    <property type="entry name" value="Prot_kinase_dom"/>
</dbReference>
<dbReference type="GO" id="GO:0007165">
    <property type="term" value="P:signal transduction"/>
    <property type="evidence" value="ECO:0000318"/>
    <property type="project" value="GO_Central"/>
</dbReference>
<dbReference type="KEGG" id="nnu:104587975"/>
<gene>
    <name evidence="10 11" type="primary">LOC104587975</name>
</gene>
<feature type="region of interest" description="Disordered" evidence="7">
    <location>
        <begin position="738"/>
        <end position="763"/>
    </location>
</feature>
<dbReference type="GO" id="GO:0000727">
    <property type="term" value="P:double-strand break repair via break-induced replication"/>
    <property type="evidence" value="ECO:0000318"/>
    <property type="project" value="GO_Central"/>
</dbReference>